<proteinExistence type="predicted"/>
<reference evidence="1" key="1">
    <citation type="submission" date="2019-09" db="EMBL/GenBank/DDBJ databases">
        <title>Characterisation of the sponge microbiome using genome-centric metagenomics.</title>
        <authorList>
            <person name="Engelberts J.P."/>
            <person name="Robbins S.J."/>
            <person name="De Goeij J.M."/>
            <person name="Aranda M."/>
            <person name="Bell S.C."/>
            <person name="Webster N.S."/>
        </authorList>
    </citation>
    <scope>NUCLEOTIDE SEQUENCE</scope>
    <source>
        <strain evidence="1">SB0661_bin_32</strain>
    </source>
</reference>
<dbReference type="SUPFAM" id="SSF82784">
    <property type="entry name" value="OsmC-like"/>
    <property type="match status" value="1"/>
</dbReference>
<dbReference type="GO" id="GO:0006979">
    <property type="term" value="P:response to oxidative stress"/>
    <property type="evidence" value="ECO:0007669"/>
    <property type="project" value="InterPro"/>
</dbReference>
<dbReference type="EMBL" id="VXMH01000081">
    <property type="protein sequence ID" value="MYC96411.1"/>
    <property type="molecule type" value="Genomic_DNA"/>
</dbReference>
<dbReference type="AlphaFoldDB" id="A0A6B1D8W9"/>
<dbReference type="PANTHER" id="PTHR42830:SF1">
    <property type="entry name" value="OSMOTICALLY INDUCIBLE FAMILY PROTEIN"/>
    <property type="match status" value="1"/>
</dbReference>
<gene>
    <name evidence="1" type="ORF">F4X14_15715</name>
</gene>
<dbReference type="InterPro" id="IPR019904">
    <property type="entry name" value="Peroxiredoxin_OsmC"/>
</dbReference>
<organism evidence="1">
    <name type="scientific">Caldilineaceae bacterium SB0661_bin_32</name>
    <dbReference type="NCBI Taxonomy" id="2605255"/>
    <lineage>
        <taxon>Bacteria</taxon>
        <taxon>Bacillati</taxon>
        <taxon>Chloroflexota</taxon>
        <taxon>Caldilineae</taxon>
        <taxon>Caldilineales</taxon>
        <taxon>Caldilineaceae</taxon>
    </lineage>
</organism>
<dbReference type="Gene3D" id="3.30.300.20">
    <property type="match status" value="1"/>
</dbReference>
<dbReference type="NCBIfam" id="TIGR03562">
    <property type="entry name" value="osmo_induc_OsmC"/>
    <property type="match status" value="1"/>
</dbReference>
<accession>A0A6B1D8W9</accession>
<dbReference type="InterPro" id="IPR015946">
    <property type="entry name" value="KH_dom-like_a/b"/>
</dbReference>
<protein>
    <submittedName>
        <fullName evidence="1">OsmC family protein</fullName>
    </submittedName>
</protein>
<dbReference type="PANTHER" id="PTHR42830">
    <property type="entry name" value="OSMOTICALLY INDUCIBLE FAMILY PROTEIN"/>
    <property type="match status" value="1"/>
</dbReference>
<dbReference type="InterPro" id="IPR003718">
    <property type="entry name" value="OsmC/Ohr_fam"/>
</dbReference>
<sequence>MTVRNASATWNGTLNEGSGTMKLGSGLYEGPFSFASRFESGSGTNPEELIGAAHAGCYSMFISALMSGDGFTPTSVNTTAAVHLTDGPAISKIELTCRAEVPGLSAEKFAEYAAQAKDGCPVSKALASVDEIVLDAELVG</sequence>
<dbReference type="GO" id="GO:0004601">
    <property type="term" value="F:peroxidase activity"/>
    <property type="evidence" value="ECO:0007669"/>
    <property type="project" value="InterPro"/>
</dbReference>
<dbReference type="InterPro" id="IPR052707">
    <property type="entry name" value="OsmC_Ohr_Peroxiredoxin"/>
</dbReference>
<name>A0A6B1D8W9_9CHLR</name>
<dbReference type="InterPro" id="IPR036102">
    <property type="entry name" value="OsmC/Ohrsf"/>
</dbReference>
<evidence type="ECO:0000313" key="1">
    <source>
        <dbReference type="EMBL" id="MYC96411.1"/>
    </source>
</evidence>
<dbReference type="Pfam" id="PF02566">
    <property type="entry name" value="OsmC"/>
    <property type="match status" value="1"/>
</dbReference>
<comment type="caution">
    <text evidence="1">The sequence shown here is derived from an EMBL/GenBank/DDBJ whole genome shotgun (WGS) entry which is preliminary data.</text>
</comment>